<dbReference type="Gene3D" id="3.20.20.300">
    <property type="entry name" value="Glycoside hydrolase, family 3, N-terminal domain"/>
    <property type="match status" value="1"/>
</dbReference>
<evidence type="ECO:0000313" key="16">
    <source>
        <dbReference type="Proteomes" id="UP000310421"/>
    </source>
</evidence>
<keyword evidence="5 11" id="KW-0378">Hydrolase</keyword>
<dbReference type="EC" id="3.2.1.21" evidence="4"/>
<dbReference type="SMART" id="SM01217">
    <property type="entry name" value="Fn3_like"/>
    <property type="match status" value="1"/>
</dbReference>
<evidence type="ECO:0000313" key="12">
    <source>
        <dbReference type="EMBL" id="THW12289.1"/>
    </source>
</evidence>
<dbReference type="InterPro" id="IPR001764">
    <property type="entry name" value="Glyco_hydro_3_N"/>
</dbReference>
<dbReference type="InterPro" id="IPR036881">
    <property type="entry name" value="Glyco_hydro_3_C_sf"/>
</dbReference>
<dbReference type="PANTHER" id="PTHR42715:SF3">
    <property type="entry name" value="BETA-GLUCOSIDASE B-RELATED"/>
    <property type="match status" value="1"/>
</dbReference>
<evidence type="ECO:0000256" key="9">
    <source>
        <dbReference type="ARBA" id="ARBA00023326"/>
    </source>
</evidence>
<dbReference type="InterPro" id="IPR002772">
    <property type="entry name" value="Glyco_hydro_3_C"/>
</dbReference>
<dbReference type="Proteomes" id="UP000308014">
    <property type="component" value="Unassembled WGS sequence"/>
</dbReference>
<dbReference type="PANTHER" id="PTHR42715">
    <property type="entry name" value="BETA-GLUCOSIDASE"/>
    <property type="match status" value="1"/>
</dbReference>
<dbReference type="GO" id="GO:0009251">
    <property type="term" value="P:glucan catabolic process"/>
    <property type="evidence" value="ECO:0007669"/>
    <property type="project" value="TreeGrafter"/>
</dbReference>
<dbReference type="Pfam" id="PF00933">
    <property type="entry name" value="Glyco_hydro_3"/>
    <property type="match status" value="1"/>
</dbReference>
<evidence type="ECO:0000256" key="1">
    <source>
        <dbReference type="ARBA" id="ARBA00000448"/>
    </source>
</evidence>
<keyword evidence="7" id="KW-0119">Carbohydrate metabolism</keyword>
<evidence type="ECO:0000256" key="6">
    <source>
        <dbReference type="ARBA" id="ARBA00023180"/>
    </source>
</evidence>
<evidence type="ECO:0000256" key="8">
    <source>
        <dbReference type="ARBA" id="ARBA00023295"/>
    </source>
</evidence>
<dbReference type="Pfam" id="PF01915">
    <property type="entry name" value="Glyco_hydro_3_C"/>
    <property type="match status" value="1"/>
</dbReference>
<comment type="similarity">
    <text evidence="3">Belongs to the glycosyl hydrolase 3 family.</text>
</comment>
<evidence type="ECO:0000256" key="2">
    <source>
        <dbReference type="ARBA" id="ARBA00004987"/>
    </source>
</evidence>
<dbReference type="Gene3D" id="2.60.40.10">
    <property type="entry name" value="Immunoglobulins"/>
    <property type="match status" value="1"/>
</dbReference>
<dbReference type="Proteomes" id="UP000304951">
    <property type="component" value="Unassembled WGS sequence"/>
</dbReference>
<protein>
    <recommendedName>
        <fullName evidence="4">beta-glucosidase</fullName>
        <ecNumber evidence="4">3.2.1.21</ecNumber>
    </recommendedName>
</protein>
<sequence length="766" mass="83361">MSTTSHPVSLCGLPMAHTDIKAPTSQASISPFNFDDAVALLRTGETVASMTQILLRSMTPTERLALLDGDEEFWTGLRGILFDRYNRAPFVMGAIPRLNIPGIRFTDGPRGIVMNSSTAFPVSMARGATWDVALEERIGDAIGLEGRAQGANYFAGICINLPRHPAWGRIQETYGEDPILLGEFGLALHRGVRKSLMTCVKHFALNSMENARFAVDVQVDDAALHEVYLPHFRQLVEAGVSSVMSSYNSVRGQFAGENKELLDEILRKEWGFQGFVLSDFIFGLRDPVESVKNGLDIEAPFRQQRAIHLPAALSSGRLKWAEVDRCCARILGAQLEHAARLRTSCPDPSIVFCDEHRGLAREAAARGIVLLKNDAVFGKPTLPLAVEEVKSLAVIGRLANKSNTGDNGSSAVFSPKVVTPYQGIKAGLPSTTITLDDTDELEAARDAARCADAVILVVGYDAADEGEYVVPSFQSQKDLLNLLPPTNCARDAEVRTTIEGQEQTGFGSGDRDTNALVPGAGGDRRSLRLRSRDVELIETVTAANPRTVVCIVAAGAVIMNEWIDRVPGVMMAWYSGCEGGHALADVILGKVDAAGRLPFSIPTREEDLPFFDIDATEIKYDRWFGQRLLDRLAVPAQFPLGFGVSYTTFSLMSYSIDARTIAWSLDRFVLKVEVLNTGSRAGRHVVQVYGLPHVPDFPSRLLLGFQSLELAAGQSKMVTVACSIRPLQRRHEGKFVSVDGEVGLEIAGFAGDPMSLKGRLSLPYVD</sequence>
<dbReference type="InterPro" id="IPR026891">
    <property type="entry name" value="Fn3-like"/>
</dbReference>
<dbReference type="EMBL" id="QZAF01000176">
    <property type="protein sequence ID" value="THV70884.1"/>
    <property type="molecule type" value="Genomic_DNA"/>
</dbReference>
<dbReference type="EMBL" id="QZAJ01000288">
    <property type="protein sequence ID" value="THW12289.1"/>
    <property type="molecule type" value="Genomic_DNA"/>
</dbReference>
<evidence type="ECO:0000313" key="11">
    <source>
        <dbReference type="EMBL" id="THV70884.1"/>
    </source>
</evidence>
<dbReference type="InterPro" id="IPR036962">
    <property type="entry name" value="Glyco_hydro_3_N_sf"/>
</dbReference>
<evidence type="ECO:0000313" key="15">
    <source>
        <dbReference type="Proteomes" id="UP000308014"/>
    </source>
</evidence>
<dbReference type="AlphaFoldDB" id="A0A4S8SJF7"/>
<keyword evidence="9" id="KW-0624">Polysaccharide degradation</keyword>
<gene>
    <name evidence="13" type="ORF">D6D20_08177</name>
    <name evidence="12" type="ORF">D6D24_06684</name>
    <name evidence="11" type="ORF">D6D28_04838</name>
</gene>
<keyword evidence="8" id="KW-0326">Glycosidase</keyword>
<organism evidence="11 14">
    <name type="scientific">Aureobasidium pullulans</name>
    <name type="common">Black yeast</name>
    <name type="synonym">Pullularia pullulans</name>
    <dbReference type="NCBI Taxonomy" id="5580"/>
    <lineage>
        <taxon>Eukaryota</taxon>
        <taxon>Fungi</taxon>
        <taxon>Dikarya</taxon>
        <taxon>Ascomycota</taxon>
        <taxon>Pezizomycotina</taxon>
        <taxon>Dothideomycetes</taxon>
        <taxon>Dothideomycetidae</taxon>
        <taxon>Dothideales</taxon>
        <taxon>Saccotheciaceae</taxon>
        <taxon>Aureobasidium</taxon>
    </lineage>
</organism>
<evidence type="ECO:0000256" key="7">
    <source>
        <dbReference type="ARBA" id="ARBA00023277"/>
    </source>
</evidence>
<evidence type="ECO:0000259" key="10">
    <source>
        <dbReference type="SMART" id="SM01217"/>
    </source>
</evidence>
<comment type="catalytic activity">
    <reaction evidence="1">
        <text>Hydrolysis of terminal, non-reducing beta-D-glucosyl residues with release of beta-D-glucose.</text>
        <dbReference type="EC" id="3.2.1.21"/>
    </reaction>
</comment>
<feature type="domain" description="Fibronectin type III-like" evidence="10">
    <location>
        <begin position="684"/>
        <end position="750"/>
    </location>
</feature>
<proteinExistence type="inferred from homology"/>
<dbReference type="SUPFAM" id="SSF51445">
    <property type="entry name" value="(Trans)glycosidases"/>
    <property type="match status" value="1"/>
</dbReference>
<dbReference type="Pfam" id="PF14310">
    <property type="entry name" value="Fn3-like"/>
    <property type="match status" value="1"/>
</dbReference>
<keyword evidence="6" id="KW-0325">Glycoprotein</keyword>
<dbReference type="InterPro" id="IPR050288">
    <property type="entry name" value="Cellulose_deg_GH3"/>
</dbReference>
<name>A0A4S8SJF7_AURPU</name>
<evidence type="ECO:0000313" key="14">
    <source>
        <dbReference type="Proteomes" id="UP000304951"/>
    </source>
</evidence>
<evidence type="ECO:0000256" key="5">
    <source>
        <dbReference type="ARBA" id="ARBA00022801"/>
    </source>
</evidence>
<dbReference type="PRINTS" id="PR00133">
    <property type="entry name" value="GLHYDRLASE3"/>
</dbReference>
<comment type="pathway">
    <text evidence="2">Glycan metabolism; cellulose degradation.</text>
</comment>
<accession>A0A4S8SJF7</accession>
<dbReference type="InterPro" id="IPR017853">
    <property type="entry name" value="GH"/>
</dbReference>
<evidence type="ECO:0000313" key="13">
    <source>
        <dbReference type="EMBL" id="THW57179.1"/>
    </source>
</evidence>
<evidence type="ECO:0000256" key="3">
    <source>
        <dbReference type="ARBA" id="ARBA00005336"/>
    </source>
</evidence>
<comment type="caution">
    <text evidence="11">The sequence shown here is derived from an EMBL/GenBank/DDBJ whole genome shotgun (WGS) entry which is preliminary data.</text>
</comment>
<dbReference type="InterPro" id="IPR013783">
    <property type="entry name" value="Ig-like_fold"/>
</dbReference>
<dbReference type="GO" id="GO:0008422">
    <property type="term" value="F:beta-glucosidase activity"/>
    <property type="evidence" value="ECO:0007669"/>
    <property type="project" value="UniProtKB-EC"/>
</dbReference>
<reference evidence="14 15" key="1">
    <citation type="submission" date="2018-10" db="EMBL/GenBank/DDBJ databases">
        <title>Fifty Aureobasidium pullulans genomes reveal a recombining polyextremotolerant generalist.</title>
        <authorList>
            <person name="Gostincar C."/>
            <person name="Turk M."/>
            <person name="Zajc J."/>
            <person name="Gunde-Cimerman N."/>
        </authorList>
    </citation>
    <scope>NUCLEOTIDE SEQUENCE [LARGE SCALE GENOMIC DNA]</scope>
    <source>
        <strain evidence="13 16">EXF-10751</strain>
        <strain evidence="12 15">EXF-11318</strain>
        <strain evidence="11 14">EXF-11900</strain>
    </source>
</reference>
<dbReference type="EMBL" id="QZAN01000126">
    <property type="protein sequence ID" value="THW57179.1"/>
    <property type="molecule type" value="Genomic_DNA"/>
</dbReference>
<dbReference type="Gene3D" id="3.40.50.1700">
    <property type="entry name" value="Glycoside hydrolase family 3 C-terminal domain"/>
    <property type="match status" value="1"/>
</dbReference>
<dbReference type="SUPFAM" id="SSF52279">
    <property type="entry name" value="Beta-D-glucan exohydrolase, C-terminal domain"/>
    <property type="match status" value="2"/>
</dbReference>
<dbReference type="Proteomes" id="UP000310421">
    <property type="component" value="Unassembled WGS sequence"/>
</dbReference>
<evidence type="ECO:0000256" key="4">
    <source>
        <dbReference type="ARBA" id="ARBA00012744"/>
    </source>
</evidence>